<reference evidence="1" key="1">
    <citation type="submission" date="2021-02" db="EMBL/GenBank/DDBJ databases">
        <authorList>
            <person name="Nowell W R."/>
        </authorList>
    </citation>
    <scope>NUCLEOTIDE SEQUENCE</scope>
</reference>
<organism evidence="1 3">
    <name type="scientific">Didymodactylos carnosus</name>
    <dbReference type="NCBI Taxonomy" id="1234261"/>
    <lineage>
        <taxon>Eukaryota</taxon>
        <taxon>Metazoa</taxon>
        <taxon>Spiralia</taxon>
        <taxon>Gnathifera</taxon>
        <taxon>Rotifera</taxon>
        <taxon>Eurotatoria</taxon>
        <taxon>Bdelloidea</taxon>
        <taxon>Philodinida</taxon>
        <taxon>Philodinidae</taxon>
        <taxon>Didymodactylos</taxon>
    </lineage>
</organism>
<dbReference type="EMBL" id="CAJNOK010077684">
    <property type="protein sequence ID" value="CAF1677223.1"/>
    <property type="molecule type" value="Genomic_DNA"/>
</dbReference>
<gene>
    <name evidence="1" type="ORF">OVA965_LOCUS45936</name>
    <name evidence="2" type="ORF">TMI583_LOCUS49956</name>
</gene>
<proteinExistence type="predicted"/>
<dbReference type="Proteomes" id="UP000682733">
    <property type="component" value="Unassembled WGS sequence"/>
</dbReference>
<comment type="caution">
    <text evidence="1">The sequence shown here is derived from an EMBL/GenBank/DDBJ whole genome shotgun (WGS) entry which is preliminary data.</text>
</comment>
<evidence type="ECO:0000313" key="2">
    <source>
        <dbReference type="EMBL" id="CAF4562379.1"/>
    </source>
</evidence>
<dbReference type="EMBL" id="CAJOBA010114155">
    <property type="protein sequence ID" value="CAF4562379.1"/>
    <property type="molecule type" value="Genomic_DNA"/>
</dbReference>
<dbReference type="Proteomes" id="UP000677228">
    <property type="component" value="Unassembled WGS sequence"/>
</dbReference>
<feature type="non-terminal residue" evidence="1">
    <location>
        <position position="1"/>
    </location>
</feature>
<name>A0A8S2GBS2_9BILA</name>
<evidence type="ECO:0000313" key="1">
    <source>
        <dbReference type="EMBL" id="CAF1677223.1"/>
    </source>
</evidence>
<evidence type="ECO:0000313" key="3">
    <source>
        <dbReference type="Proteomes" id="UP000677228"/>
    </source>
</evidence>
<sequence>AGIYDTSTGQIQFLVPGFLSGCYIIEALLQSSLVCLYDQTCLDQLSYIDGGQWTKQLN</sequence>
<feature type="non-terminal residue" evidence="1">
    <location>
        <position position="58"/>
    </location>
</feature>
<accession>A0A8S2GBS2</accession>
<protein>
    <submittedName>
        <fullName evidence="1">Uncharacterized protein</fullName>
    </submittedName>
</protein>
<dbReference type="AlphaFoldDB" id="A0A8S2GBS2"/>